<keyword evidence="3" id="KW-1185">Reference proteome</keyword>
<name>A0A9N9N800_9GLOM</name>
<feature type="region of interest" description="Disordered" evidence="1">
    <location>
        <begin position="14"/>
        <end position="53"/>
    </location>
</feature>
<sequence>QVIEISEMARPKKILPISEENSSSTSQIASAKADNDDDEYFYSEDGEVKGANEEVSKNQKLVFCRLPDHHHFSRHFGNVASPRLFQPAESRRSILIKIGLVDVDIFAFLDRYGKSDPPWSFEPQEIT</sequence>
<dbReference type="AlphaFoldDB" id="A0A9N9N800"/>
<evidence type="ECO:0000313" key="3">
    <source>
        <dbReference type="Proteomes" id="UP000789570"/>
    </source>
</evidence>
<organism evidence="2 3">
    <name type="scientific">Funneliformis caledonium</name>
    <dbReference type="NCBI Taxonomy" id="1117310"/>
    <lineage>
        <taxon>Eukaryota</taxon>
        <taxon>Fungi</taxon>
        <taxon>Fungi incertae sedis</taxon>
        <taxon>Mucoromycota</taxon>
        <taxon>Glomeromycotina</taxon>
        <taxon>Glomeromycetes</taxon>
        <taxon>Glomerales</taxon>
        <taxon>Glomeraceae</taxon>
        <taxon>Funneliformis</taxon>
    </lineage>
</organism>
<protein>
    <submittedName>
        <fullName evidence="2">6715_t:CDS:1</fullName>
    </submittedName>
</protein>
<reference evidence="2" key="1">
    <citation type="submission" date="2021-06" db="EMBL/GenBank/DDBJ databases">
        <authorList>
            <person name="Kallberg Y."/>
            <person name="Tangrot J."/>
            <person name="Rosling A."/>
        </authorList>
    </citation>
    <scope>NUCLEOTIDE SEQUENCE</scope>
    <source>
        <strain evidence="2">UK204</strain>
    </source>
</reference>
<dbReference type="OrthoDB" id="2429697at2759"/>
<comment type="caution">
    <text evidence="2">The sequence shown here is derived from an EMBL/GenBank/DDBJ whole genome shotgun (WGS) entry which is preliminary data.</text>
</comment>
<feature type="compositionally biased region" description="Polar residues" evidence="1">
    <location>
        <begin position="19"/>
        <end position="29"/>
    </location>
</feature>
<dbReference type="EMBL" id="CAJVPQ010008852">
    <property type="protein sequence ID" value="CAG8710542.1"/>
    <property type="molecule type" value="Genomic_DNA"/>
</dbReference>
<evidence type="ECO:0000256" key="1">
    <source>
        <dbReference type="SAM" id="MobiDB-lite"/>
    </source>
</evidence>
<accession>A0A9N9N800</accession>
<evidence type="ECO:0000313" key="2">
    <source>
        <dbReference type="EMBL" id="CAG8710542.1"/>
    </source>
</evidence>
<dbReference type="Proteomes" id="UP000789570">
    <property type="component" value="Unassembled WGS sequence"/>
</dbReference>
<feature type="compositionally biased region" description="Acidic residues" evidence="1">
    <location>
        <begin position="35"/>
        <end position="45"/>
    </location>
</feature>
<feature type="non-terminal residue" evidence="2">
    <location>
        <position position="1"/>
    </location>
</feature>
<proteinExistence type="predicted"/>
<gene>
    <name evidence="2" type="ORF">FCALED_LOCUS13894</name>
</gene>